<evidence type="ECO:0000313" key="2">
    <source>
        <dbReference type="EMBL" id="MBW0569911.1"/>
    </source>
</evidence>
<organism evidence="2 3">
    <name type="scientific">Austropuccinia psidii MF-1</name>
    <dbReference type="NCBI Taxonomy" id="1389203"/>
    <lineage>
        <taxon>Eukaryota</taxon>
        <taxon>Fungi</taxon>
        <taxon>Dikarya</taxon>
        <taxon>Basidiomycota</taxon>
        <taxon>Pucciniomycotina</taxon>
        <taxon>Pucciniomycetes</taxon>
        <taxon>Pucciniales</taxon>
        <taxon>Sphaerophragmiaceae</taxon>
        <taxon>Austropuccinia</taxon>
    </lineage>
</organism>
<sequence>MHPRTGHTQATFTHLEDILLPVLRPAICLVGWLVMFAWVSPTAGHFLHVLTRPVKVVAPGFQPKIPLGGWPLLPEFRVNVYVDHGSWLAPPLIIPHIPPWKPNRHQSEKNFRENQSPVWWHATKHISPAHTQTSPQ</sequence>
<reference evidence="2" key="1">
    <citation type="submission" date="2021-03" db="EMBL/GenBank/DDBJ databases">
        <title>Draft genome sequence of rust myrtle Austropuccinia psidii MF-1, a brazilian biotype.</title>
        <authorList>
            <person name="Quecine M.C."/>
            <person name="Pachon D.M.R."/>
            <person name="Bonatelli M.L."/>
            <person name="Correr F.H."/>
            <person name="Franceschini L.M."/>
            <person name="Leite T.F."/>
            <person name="Margarido G.R.A."/>
            <person name="Almeida C.A."/>
            <person name="Ferrarezi J.A."/>
            <person name="Labate C.A."/>
        </authorList>
    </citation>
    <scope>NUCLEOTIDE SEQUENCE</scope>
    <source>
        <strain evidence="2">MF-1</strain>
    </source>
</reference>
<gene>
    <name evidence="2" type="ORF">O181_109626</name>
</gene>
<evidence type="ECO:0000256" key="1">
    <source>
        <dbReference type="SAM" id="Phobius"/>
    </source>
</evidence>
<evidence type="ECO:0000313" key="3">
    <source>
        <dbReference type="Proteomes" id="UP000765509"/>
    </source>
</evidence>
<keyword evidence="1" id="KW-0812">Transmembrane</keyword>
<accession>A0A9Q3JX38</accession>
<dbReference type="Proteomes" id="UP000765509">
    <property type="component" value="Unassembled WGS sequence"/>
</dbReference>
<dbReference type="EMBL" id="AVOT02085244">
    <property type="protein sequence ID" value="MBW0569911.1"/>
    <property type="molecule type" value="Genomic_DNA"/>
</dbReference>
<keyword evidence="1" id="KW-1133">Transmembrane helix</keyword>
<protein>
    <submittedName>
        <fullName evidence="2">Uncharacterized protein</fullName>
    </submittedName>
</protein>
<name>A0A9Q3JX38_9BASI</name>
<keyword evidence="1" id="KW-0472">Membrane</keyword>
<dbReference type="AlphaFoldDB" id="A0A9Q3JX38"/>
<keyword evidence="3" id="KW-1185">Reference proteome</keyword>
<comment type="caution">
    <text evidence="2">The sequence shown here is derived from an EMBL/GenBank/DDBJ whole genome shotgun (WGS) entry which is preliminary data.</text>
</comment>
<feature type="transmembrane region" description="Helical" evidence="1">
    <location>
        <begin position="18"/>
        <end position="39"/>
    </location>
</feature>
<proteinExistence type="predicted"/>